<sequence length="726" mass="79632">MRKIFSFIILISVLFTEDPKQYNINKIVTSASGFNQELKDAPASISVVTGEELKDKPVRDLGEALSLVPGVSIDQEVGKTGGYNISIRGMPSSYTLILMDGKRQNTTTAGLPNGFTETFTSFMPPISAIERIEVIRGPASTLYGSDAIGGIVNIITKKQFDKWGGSLVLDSVLQEERAFGDLYGLSLWAGGPLDKNKKWSLTLRLKEQYRTKVPDSALKVVPSISGDNSSLSRNGVVGLSQNNNSNLGMRIGFIPSKENYFYLDIDHGLQWYDNSQSLLGTTGINGGYAKNLFFTRNNVVLAHQGKYEHISTDTSIQYNSTLNSGRLVTPSAVGADSPLVGEDRNLLGQDVILDHKSVFGVGDFSNISVGGRYWFASLYDKVVPDPFMYQHNVSLFAENETNLTEKLALTLGLRENYNSSFGFNASPRGYLVYNALQNSKIGDLIIKGGISTGYKTPTVSQLVYGVNGLTSQGLVPTYGNPDLKPEISINYEIGVSNETSLTEVSLTAFFIEFRDKIQSTSVASGEMVPVSGGGICNATSSCSYNINADTAQSYGIETFFGFKPYDTGYGNIGFNLSYTFNKTEQTSGSAKGLPLTDIPEHSLNGAITYAIKNASFYLRGEFKAKQLRTQVSSRVGTSASSLSALETFRKNNPSLSEYYNPYVLLHIGGSYQITKNLKLHFGIYNLLNQNFVDYVLASDGKNSFYLNNYNYVREGRRYYLSLNIDF</sequence>
<evidence type="ECO:0000256" key="10">
    <source>
        <dbReference type="PROSITE-ProRule" id="PRU01360"/>
    </source>
</evidence>
<dbReference type="GO" id="GO:0015344">
    <property type="term" value="F:siderophore uptake transmembrane transporter activity"/>
    <property type="evidence" value="ECO:0007669"/>
    <property type="project" value="TreeGrafter"/>
</dbReference>
<dbReference type="Proteomes" id="UP000256695">
    <property type="component" value="Unassembled WGS sequence"/>
</dbReference>
<reference evidence="14 15" key="1">
    <citation type="submission" date="2018-04" db="EMBL/GenBank/DDBJ databases">
        <title>Novel Campyloabacter and Helicobacter Species and Strains.</title>
        <authorList>
            <person name="Mannion A.J."/>
            <person name="Shen Z."/>
            <person name="Fox J.G."/>
        </authorList>
    </citation>
    <scope>NUCLEOTIDE SEQUENCE [LARGE SCALE GENOMIC DNA]</scope>
    <source>
        <strain evidence="14 15">MIT 04-9362</strain>
    </source>
</reference>
<evidence type="ECO:0000256" key="3">
    <source>
        <dbReference type="ARBA" id="ARBA00022452"/>
    </source>
</evidence>
<keyword evidence="6" id="KW-0406">Ion transport</keyword>
<dbReference type="Gene3D" id="2.170.130.10">
    <property type="entry name" value="TonB-dependent receptor, plug domain"/>
    <property type="match status" value="1"/>
</dbReference>
<evidence type="ECO:0000259" key="13">
    <source>
        <dbReference type="Pfam" id="PF07715"/>
    </source>
</evidence>
<dbReference type="GO" id="GO:0009279">
    <property type="term" value="C:cell outer membrane"/>
    <property type="evidence" value="ECO:0007669"/>
    <property type="project" value="UniProtKB-SubCell"/>
</dbReference>
<feature type="domain" description="TonB-dependent receptor plug" evidence="13">
    <location>
        <begin position="38"/>
        <end position="151"/>
    </location>
</feature>
<keyword evidence="7 11" id="KW-0798">TonB box</keyword>
<keyword evidence="4 10" id="KW-0812">Transmembrane</keyword>
<comment type="caution">
    <text evidence="14">The sequence shown here is derived from an EMBL/GenBank/DDBJ whole genome shotgun (WGS) entry which is preliminary data.</text>
</comment>
<dbReference type="SUPFAM" id="SSF56935">
    <property type="entry name" value="Porins"/>
    <property type="match status" value="1"/>
</dbReference>
<dbReference type="Gene3D" id="2.40.170.20">
    <property type="entry name" value="TonB-dependent receptor, beta-barrel domain"/>
    <property type="match status" value="1"/>
</dbReference>
<dbReference type="InterPro" id="IPR000531">
    <property type="entry name" value="Beta-barrel_TonB"/>
</dbReference>
<evidence type="ECO:0000256" key="1">
    <source>
        <dbReference type="ARBA" id="ARBA00004571"/>
    </source>
</evidence>
<dbReference type="Pfam" id="PF07715">
    <property type="entry name" value="Plug"/>
    <property type="match status" value="1"/>
</dbReference>
<dbReference type="InterPro" id="IPR037066">
    <property type="entry name" value="Plug_dom_sf"/>
</dbReference>
<keyword evidence="8 10" id="KW-0472">Membrane</keyword>
<evidence type="ECO:0000256" key="7">
    <source>
        <dbReference type="ARBA" id="ARBA00023077"/>
    </source>
</evidence>
<keyword evidence="2 10" id="KW-0813">Transport</keyword>
<keyword evidence="5" id="KW-0732">Signal</keyword>
<feature type="domain" description="TonB-dependent receptor-like beta-barrel" evidence="12">
    <location>
        <begin position="232"/>
        <end position="686"/>
    </location>
</feature>
<dbReference type="PANTHER" id="PTHR30069">
    <property type="entry name" value="TONB-DEPENDENT OUTER MEMBRANE RECEPTOR"/>
    <property type="match status" value="1"/>
</dbReference>
<evidence type="ECO:0000256" key="9">
    <source>
        <dbReference type="ARBA" id="ARBA00023237"/>
    </source>
</evidence>
<keyword evidence="9 10" id="KW-0998">Cell outer membrane</keyword>
<dbReference type="RefSeq" id="WP_115578271.1">
    <property type="nucleotide sequence ID" value="NZ_NXLX01000001.1"/>
</dbReference>
<gene>
    <name evidence="14" type="ORF">CQA57_00500</name>
</gene>
<evidence type="ECO:0000256" key="6">
    <source>
        <dbReference type="ARBA" id="ARBA00023065"/>
    </source>
</evidence>
<protein>
    <submittedName>
        <fullName evidence="14">Ferric receptor CfrA</fullName>
    </submittedName>
</protein>
<evidence type="ECO:0000256" key="4">
    <source>
        <dbReference type="ARBA" id="ARBA00022692"/>
    </source>
</evidence>
<evidence type="ECO:0000313" key="14">
    <source>
        <dbReference type="EMBL" id="RDU74562.1"/>
    </source>
</evidence>
<dbReference type="EMBL" id="NXLX01000001">
    <property type="protein sequence ID" value="RDU74562.1"/>
    <property type="molecule type" value="Genomic_DNA"/>
</dbReference>
<comment type="similarity">
    <text evidence="10 11">Belongs to the TonB-dependent receptor family.</text>
</comment>
<comment type="subcellular location">
    <subcellularLocation>
        <location evidence="1 10">Cell outer membrane</location>
        <topology evidence="1 10">Multi-pass membrane protein</topology>
    </subcellularLocation>
</comment>
<evidence type="ECO:0000256" key="5">
    <source>
        <dbReference type="ARBA" id="ARBA00022729"/>
    </source>
</evidence>
<dbReference type="OrthoDB" id="5389752at2"/>
<dbReference type="CDD" id="cd01347">
    <property type="entry name" value="ligand_gated_channel"/>
    <property type="match status" value="1"/>
</dbReference>
<accession>A0A3D8JAW3</accession>
<dbReference type="AlphaFoldDB" id="A0A3D8JAW3"/>
<evidence type="ECO:0000259" key="12">
    <source>
        <dbReference type="Pfam" id="PF00593"/>
    </source>
</evidence>
<dbReference type="PROSITE" id="PS52016">
    <property type="entry name" value="TONB_DEPENDENT_REC_3"/>
    <property type="match status" value="1"/>
</dbReference>
<dbReference type="PANTHER" id="PTHR30069:SF53">
    <property type="entry name" value="COLICIN I RECEPTOR-RELATED"/>
    <property type="match status" value="1"/>
</dbReference>
<keyword evidence="14" id="KW-0675">Receptor</keyword>
<keyword evidence="3 10" id="KW-1134">Transmembrane beta strand</keyword>
<keyword evidence="15" id="KW-1185">Reference proteome</keyword>
<evidence type="ECO:0000256" key="11">
    <source>
        <dbReference type="RuleBase" id="RU003357"/>
    </source>
</evidence>
<organism evidence="14 15">
    <name type="scientific">Helicobacter anseris</name>
    <dbReference type="NCBI Taxonomy" id="375926"/>
    <lineage>
        <taxon>Bacteria</taxon>
        <taxon>Pseudomonadati</taxon>
        <taxon>Campylobacterota</taxon>
        <taxon>Epsilonproteobacteria</taxon>
        <taxon>Campylobacterales</taxon>
        <taxon>Helicobacteraceae</taxon>
        <taxon>Helicobacter</taxon>
    </lineage>
</organism>
<dbReference type="InterPro" id="IPR039426">
    <property type="entry name" value="TonB-dep_rcpt-like"/>
</dbReference>
<evidence type="ECO:0000256" key="2">
    <source>
        <dbReference type="ARBA" id="ARBA00022448"/>
    </source>
</evidence>
<name>A0A3D8JAW3_9HELI</name>
<evidence type="ECO:0000256" key="8">
    <source>
        <dbReference type="ARBA" id="ARBA00023136"/>
    </source>
</evidence>
<dbReference type="InterPro" id="IPR012910">
    <property type="entry name" value="Plug_dom"/>
</dbReference>
<dbReference type="InterPro" id="IPR036942">
    <property type="entry name" value="Beta-barrel_TonB_sf"/>
</dbReference>
<proteinExistence type="inferred from homology"/>
<dbReference type="Pfam" id="PF00593">
    <property type="entry name" value="TonB_dep_Rec_b-barrel"/>
    <property type="match status" value="1"/>
</dbReference>
<evidence type="ECO:0000313" key="15">
    <source>
        <dbReference type="Proteomes" id="UP000256695"/>
    </source>
</evidence>
<dbReference type="GO" id="GO:0044718">
    <property type="term" value="P:siderophore transmembrane transport"/>
    <property type="evidence" value="ECO:0007669"/>
    <property type="project" value="TreeGrafter"/>
</dbReference>